<comment type="caution">
    <text evidence="1">The sequence shown here is derived from an EMBL/GenBank/DDBJ whole genome shotgun (WGS) entry which is preliminary data.</text>
</comment>
<reference evidence="2" key="1">
    <citation type="journal article" date="2023" name="Hortic. Res.">
        <title>A chromosome-level phased genome enabling allele-level studies in sweet orange: a case study on citrus Huanglongbing tolerance.</title>
        <authorList>
            <person name="Wu B."/>
            <person name="Yu Q."/>
            <person name="Deng Z."/>
            <person name="Duan Y."/>
            <person name="Luo F."/>
            <person name="Gmitter F. Jr."/>
        </authorList>
    </citation>
    <scope>NUCLEOTIDE SEQUENCE [LARGE SCALE GENOMIC DNA]</scope>
    <source>
        <strain evidence="2">cv. Valencia</strain>
    </source>
</reference>
<name>A0ACB8JK68_CITSI</name>
<proteinExistence type="predicted"/>
<dbReference type="EMBL" id="CM039176">
    <property type="protein sequence ID" value="KAH9717919.1"/>
    <property type="molecule type" value="Genomic_DNA"/>
</dbReference>
<organism evidence="1 2">
    <name type="scientific">Citrus sinensis</name>
    <name type="common">Sweet orange</name>
    <name type="synonym">Citrus aurantium var. sinensis</name>
    <dbReference type="NCBI Taxonomy" id="2711"/>
    <lineage>
        <taxon>Eukaryota</taxon>
        <taxon>Viridiplantae</taxon>
        <taxon>Streptophyta</taxon>
        <taxon>Embryophyta</taxon>
        <taxon>Tracheophyta</taxon>
        <taxon>Spermatophyta</taxon>
        <taxon>Magnoliopsida</taxon>
        <taxon>eudicotyledons</taxon>
        <taxon>Gunneridae</taxon>
        <taxon>Pentapetalae</taxon>
        <taxon>rosids</taxon>
        <taxon>malvids</taxon>
        <taxon>Sapindales</taxon>
        <taxon>Rutaceae</taxon>
        <taxon>Aurantioideae</taxon>
        <taxon>Citrus</taxon>
    </lineage>
</organism>
<gene>
    <name evidence="1" type="ORF">KPL71_022022</name>
</gene>
<evidence type="ECO:0000313" key="2">
    <source>
        <dbReference type="Proteomes" id="UP000829398"/>
    </source>
</evidence>
<protein>
    <submittedName>
        <fullName evidence="1">Uncharacterized protein</fullName>
    </submittedName>
</protein>
<accession>A0ACB8JK68</accession>
<evidence type="ECO:0000313" key="1">
    <source>
        <dbReference type="EMBL" id="KAH9717919.1"/>
    </source>
</evidence>
<sequence>MGDSSESLRKPQKLLLDSEEAAAAAAAAEQLMQLSESDEDNNYSEKSSKRAKIEEIFGKESEMCRPKKRRYRSLDSLYRATKPVPFDVYRRKKLRYY</sequence>
<dbReference type="Proteomes" id="UP000829398">
    <property type="component" value="Chromosome 7"/>
</dbReference>
<keyword evidence="2" id="KW-1185">Reference proteome</keyword>